<keyword evidence="1" id="KW-0732">Signal</keyword>
<feature type="signal peptide" evidence="1">
    <location>
        <begin position="1"/>
        <end position="21"/>
    </location>
</feature>
<sequence length="176" mass="18105">MISSKVLVAAILVVFVVSVQSFRIEPYHSGCDCRCDRYYDGCGSSCCNSGCDSCCDRKDTINIHLSPVIEKFNRLKSCCGGGGCGCDSCGYGDCGHGGCGYGGCGYEGCGYGGYGYGGCGECGGGCGGGCCGGCEGGCGGGYGHGHGCGCGKKGKWLRSPFLWKKIHKINRYYGCM</sequence>
<protein>
    <submittedName>
        <fullName evidence="2">Uncharacterized protein</fullName>
    </submittedName>
</protein>
<proteinExistence type="predicted"/>
<evidence type="ECO:0000313" key="2">
    <source>
        <dbReference type="EnsemblMetazoa" id="XP_028131892.2"/>
    </source>
</evidence>
<dbReference type="Proteomes" id="UP001652700">
    <property type="component" value="Unplaced"/>
</dbReference>
<organism evidence="2 3">
    <name type="scientific">Diabrotica virgifera virgifera</name>
    <name type="common">western corn rootworm</name>
    <dbReference type="NCBI Taxonomy" id="50390"/>
    <lineage>
        <taxon>Eukaryota</taxon>
        <taxon>Metazoa</taxon>
        <taxon>Ecdysozoa</taxon>
        <taxon>Arthropoda</taxon>
        <taxon>Hexapoda</taxon>
        <taxon>Insecta</taxon>
        <taxon>Pterygota</taxon>
        <taxon>Neoptera</taxon>
        <taxon>Endopterygota</taxon>
        <taxon>Coleoptera</taxon>
        <taxon>Polyphaga</taxon>
        <taxon>Cucujiformia</taxon>
        <taxon>Chrysomeloidea</taxon>
        <taxon>Chrysomelidae</taxon>
        <taxon>Galerucinae</taxon>
        <taxon>Diabroticina</taxon>
        <taxon>Diabroticites</taxon>
        <taxon>Diabrotica</taxon>
    </lineage>
</organism>
<dbReference type="RefSeq" id="XP_028131892.2">
    <property type="nucleotide sequence ID" value="XM_028276091.2"/>
</dbReference>
<accession>A0ABM5IG06</accession>
<evidence type="ECO:0000313" key="3">
    <source>
        <dbReference type="Proteomes" id="UP001652700"/>
    </source>
</evidence>
<dbReference type="EnsemblMetazoa" id="XM_028276091.2">
    <property type="protein sequence ID" value="XP_028131892.2"/>
    <property type="gene ID" value="LOC114327462"/>
</dbReference>
<dbReference type="GeneID" id="114327462"/>
<feature type="chain" id="PRO_5046215969" evidence="1">
    <location>
        <begin position="22"/>
        <end position="176"/>
    </location>
</feature>
<keyword evidence="3" id="KW-1185">Reference proteome</keyword>
<evidence type="ECO:0000256" key="1">
    <source>
        <dbReference type="SAM" id="SignalP"/>
    </source>
</evidence>
<name>A0ABM5IG06_DIAVI</name>
<reference evidence="2" key="1">
    <citation type="submission" date="2025-05" db="UniProtKB">
        <authorList>
            <consortium name="EnsemblMetazoa"/>
        </authorList>
    </citation>
    <scope>IDENTIFICATION</scope>
</reference>